<reference evidence="2 3" key="1">
    <citation type="submission" date="2016-06" db="EMBL/GenBank/DDBJ databases">
        <title>Living apart together: crosstalk between the core and supernumerary genomes in a fungal plant pathogen.</title>
        <authorList>
            <person name="Vanheule A."/>
            <person name="Audenaert K."/>
            <person name="Warris S."/>
            <person name="Van De Geest H."/>
            <person name="Schijlen E."/>
            <person name="Hofte M."/>
            <person name="De Saeger S."/>
            <person name="Haesaert G."/>
            <person name="Waalwijk C."/>
            <person name="Van Der Lee T."/>
        </authorList>
    </citation>
    <scope>NUCLEOTIDE SEQUENCE [LARGE SCALE GENOMIC DNA]</scope>
    <source>
        <strain evidence="2 3">2516</strain>
    </source>
</reference>
<evidence type="ECO:0000313" key="2">
    <source>
        <dbReference type="EMBL" id="OBS20452.1"/>
    </source>
</evidence>
<dbReference type="Proteomes" id="UP000091967">
    <property type="component" value="Unassembled WGS sequence"/>
</dbReference>
<dbReference type="InterPro" id="IPR027417">
    <property type="entry name" value="P-loop_NTPase"/>
</dbReference>
<feature type="compositionally biased region" description="Polar residues" evidence="1">
    <location>
        <begin position="571"/>
        <end position="581"/>
    </location>
</feature>
<name>A0A1B8AIR9_FUSPO</name>
<feature type="region of interest" description="Disordered" evidence="1">
    <location>
        <begin position="547"/>
        <end position="581"/>
    </location>
</feature>
<dbReference type="EMBL" id="LYXU01000003">
    <property type="protein sequence ID" value="OBS20452.1"/>
    <property type="molecule type" value="Genomic_DNA"/>
</dbReference>
<evidence type="ECO:0008006" key="4">
    <source>
        <dbReference type="Google" id="ProtNLM"/>
    </source>
</evidence>
<proteinExistence type="predicted"/>
<sequence>MAEYPDWKPLKDIYEASNGKCRLWIINPVIFKDAGLQLDWGTDVGRFVVRQIYQEICIHRTMSTRQELPDGSTHYPGIHMAPITIVVEETHHDDLGLDDVNIRVESAGRAHVRNLFSSQVESNLSENEGYEQTPGFNFDEHVKGVLTAFDWHNERILNRDTPYIYATVEELKLVMKASEDPSLVETTSHLVGAKRLHDMIYRDPHGGMDFVFNQINEDLSNRPPNDRPAYMWWLCFRSPIMTRALELAWKYAKEEKQQVLVYVDNPWIQYMTVGLFRITGFKTITVRPDDKPKEKAEIISGWNAPDSPDEIFVVNVNTMGAEVNVHRRCCKAIFLNWMFSIKTMLQVVGRFSRVDQTQEVMVHLIKLKNSYYDNIERISCTEWAAQLSAEIKLPGWMTDHLREICIFELIKTTLHQPFNRYAWVVNLDTQGIEMEYHSNDTVRLGHMISALAKFLLDGEQDKDFWVKNADILIEACRYKMESWETPEQVEEFLMQSPENWKGAFFKYFETAVQVVRQSMKTDRMMKARIEAVKRGVERRAGGQPLSEEFVFASDANDGSAGSSKRKADGNGQANSAKRQAA</sequence>
<organism evidence="2 3">
    <name type="scientific">Fusarium poae</name>
    <dbReference type="NCBI Taxonomy" id="36050"/>
    <lineage>
        <taxon>Eukaryota</taxon>
        <taxon>Fungi</taxon>
        <taxon>Dikarya</taxon>
        <taxon>Ascomycota</taxon>
        <taxon>Pezizomycotina</taxon>
        <taxon>Sordariomycetes</taxon>
        <taxon>Hypocreomycetidae</taxon>
        <taxon>Hypocreales</taxon>
        <taxon>Nectriaceae</taxon>
        <taxon>Fusarium</taxon>
    </lineage>
</organism>
<dbReference type="STRING" id="36050.A0A1B8AIR9"/>
<protein>
    <recommendedName>
        <fullName evidence="4">Helicase C-terminal domain-containing protein</fullName>
    </recommendedName>
</protein>
<accession>A0A1B8AIR9</accession>
<gene>
    <name evidence="2" type="ORF">FPOA_06821</name>
</gene>
<dbReference type="Gene3D" id="3.40.50.300">
    <property type="entry name" value="P-loop containing nucleotide triphosphate hydrolases"/>
    <property type="match status" value="1"/>
</dbReference>
<dbReference type="AlphaFoldDB" id="A0A1B8AIR9"/>
<evidence type="ECO:0000256" key="1">
    <source>
        <dbReference type="SAM" id="MobiDB-lite"/>
    </source>
</evidence>
<evidence type="ECO:0000313" key="3">
    <source>
        <dbReference type="Proteomes" id="UP000091967"/>
    </source>
</evidence>
<feature type="compositionally biased region" description="Low complexity" evidence="1">
    <location>
        <begin position="552"/>
        <end position="562"/>
    </location>
</feature>
<dbReference type="OMA" id="IERISCT"/>
<comment type="caution">
    <text evidence="2">The sequence shown here is derived from an EMBL/GenBank/DDBJ whole genome shotgun (WGS) entry which is preliminary data.</text>
</comment>
<keyword evidence="3" id="KW-1185">Reference proteome</keyword>
<dbReference type="SUPFAM" id="SSF52540">
    <property type="entry name" value="P-loop containing nucleoside triphosphate hydrolases"/>
    <property type="match status" value="1"/>
</dbReference>